<gene>
    <name evidence="2" type="ORF">GWK47_036964</name>
</gene>
<sequence length="263" mass="28587">MGFRDHTPSTSTASQNNHITSGLPLSMTRPVTQHVCTVRACQKGGSEVELSSQPPFSYRIVDSLRKTGSNYASYAHFVISSFATFSGCGLCPKAGSLPPGLLLTALHISGTSALSNRLQHHFSVPSSHYGLTPYRGLITKHVTIFTYILLTATPVAERGHVGSRIQCPRTGALPMTLASPSILLSALGTPHFTSTFSAFDDLPFPQELKPYFSQLASLSEKAWITPERDPPLSAFSEGNLQWVGVPSRWELGRGGCRGWRLQW</sequence>
<protein>
    <submittedName>
        <fullName evidence="2">Uncharacterized protein</fullName>
    </submittedName>
</protein>
<name>A0A8J4YM48_CHIOP</name>
<organism evidence="2 3">
    <name type="scientific">Chionoecetes opilio</name>
    <name type="common">Atlantic snow crab</name>
    <name type="synonym">Cancer opilio</name>
    <dbReference type="NCBI Taxonomy" id="41210"/>
    <lineage>
        <taxon>Eukaryota</taxon>
        <taxon>Metazoa</taxon>
        <taxon>Ecdysozoa</taxon>
        <taxon>Arthropoda</taxon>
        <taxon>Crustacea</taxon>
        <taxon>Multicrustacea</taxon>
        <taxon>Malacostraca</taxon>
        <taxon>Eumalacostraca</taxon>
        <taxon>Eucarida</taxon>
        <taxon>Decapoda</taxon>
        <taxon>Pleocyemata</taxon>
        <taxon>Brachyura</taxon>
        <taxon>Eubrachyura</taxon>
        <taxon>Majoidea</taxon>
        <taxon>Majidae</taxon>
        <taxon>Chionoecetes</taxon>
    </lineage>
</organism>
<evidence type="ECO:0000256" key="1">
    <source>
        <dbReference type="SAM" id="MobiDB-lite"/>
    </source>
</evidence>
<evidence type="ECO:0000313" key="2">
    <source>
        <dbReference type="EMBL" id="KAG0726266.1"/>
    </source>
</evidence>
<dbReference type="EMBL" id="JACEEZ010004677">
    <property type="protein sequence ID" value="KAG0726266.1"/>
    <property type="molecule type" value="Genomic_DNA"/>
</dbReference>
<feature type="compositionally biased region" description="Polar residues" evidence="1">
    <location>
        <begin position="8"/>
        <end position="20"/>
    </location>
</feature>
<dbReference type="AlphaFoldDB" id="A0A8J4YM48"/>
<dbReference type="Proteomes" id="UP000770661">
    <property type="component" value="Unassembled WGS sequence"/>
</dbReference>
<evidence type="ECO:0000313" key="3">
    <source>
        <dbReference type="Proteomes" id="UP000770661"/>
    </source>
</evidence>
<keyword evidence="3" id="KW-1185">Reference proteome</keyword>
<feature type="region of interest" description="Disordered" evidence="1">
    <location>
        <begin position="1"/>
        <end position="25"/>
    </location>
</feature>
<proteinExistence type="predicted"/>
<comment type="caution">
    <text evidence="2">The sequence shown here is derived from an EMBL/GenBank/DDBJ whole genome shotgun (WGS) entry which is preliminary data.</text>
</comment>
<accession>A0A8J4YM48</accession>
<reference evidence="2" key="1">
    <citation type="submission" date="2020-07" db="EMBL/GenBank/DDBJ databases">
        <title>The High-quality genome of the commercially important snow crab, Chionoecetes opilio.</title>
        <authorList>
            <person name="Jeong J.-H."/>
            <person name="Ryu S."/>
        </authorList>
    </citation>
    <scope>NUCLEOTIDE SEQUENCE</scope>
    <source>
        <strain evidence="2">MADBK_172401_WGS</strain>
        <tissue evidence="2">Digestive gland</tissue>
    </source>
</reference>